<dbReference type="GO" id="GO:0004984">
    <property type="term" value="F:olfactory receptor activity"/>
    <property type="evidence" value="ECO:0007669"/>
    <property type="project" value="InterPro"/>
</dbReference>
<evidence type="ECO:0000256" key="1">
    <source>
        <dbReference type="ARBA" id="ARBA00004141"/>
    </source>
</evidence>
<name>A0A6L2PPS6_COPFO</name>
<keyword evidence="6 9" id="KW-0472">Membrane</keyword>
<keyword evidence="8" id="KW-0807">Transducer</keyword>
<feature type="non-terminal residue" evidence="10">
    <location>
        <position position="1"/>
    </location>
</feature>
<keyword evidence="5 9" id="KW-1133">Transmembrane helix</keyword>
<organism evidence="10 11">
    <name type="scientific">Coptotermes formosanus</name>
    <name type="common">Formosan subterranean termite</name>
    <dbReference type="NCBI Taxonomy" id="36987"/>
    <lineage>
        <taxon>Eukaryota</taxon>
        <taxon>Metazoa</taxon>
        <taxon>Ecdysozoa</taxon>
        <taxon>Arthropoda</taxon>
        <taxon>Hexapoda</taxon>
        <taxon>Insecta</taxon>
        <taxon>Pterygota</taxon>
        <taxon>Neoptera</taxon>
        <taxon>Polyneoptera</taxon>
        <taxon>Dictyoptera</taxon>
        <taxon>Blattodea</taxon>
        <taxon>Blattoidea</taxon>
        <taxon>Termitoidae</taxon>
        <taxon>Rhinotermitidae</taxon>
        <taxon>Coptotermes</taxon>
    </lineage>
</organism>
<keyword evidence="11" id="KW-1185">Reference proteome</keyword>
<evidence type="ECO:0000256" key="6">
    <source>
        <dbReference type="ARBA" id="ARBA00023136"/>
    </source>
</evidence>
<evidence type="ECO:0000313" key="10">
    <source>
        <dbReference type="EMBL" id="GFG34629.1"/>
    </source>
</evidence>
<dbReference type="EMBL" id="BLKM01011859">
    <property type="protein sequence ID" value="GFG34629.1"/>
    <property type="molecule type" value="Genomic_DNA"/>
</dbReference>
<dbReference type="InterPro" id="IPR004117">
    <property type="entry name" value="7tm6_olfct_rcpt"/>
</dbReference>
<accession>A0A6L2PPS6</accession>
<dbReference type="GO" id="GO:0016020">
    <property type="term" value="C:membrane"/>
    <property type="evidence" value="ECO:0007669"/>
    <property type="project" value="UniProtKB-SubCell"/>
</dbReference>
<evidence type="ECO:0000256" key="3">
    <source>
        <dbReference type="ARBA" id="ARBA00022692"/>
    </source>
</evidence>
<comment type="caution">
    <text evidence="10">The sequence shown here is derived from an EMBL/GenBank/DDBJ whole genome shotgun (WGS) entry which is preliminary data.</text>
</comment>
<comment type="subcellular location">
    <subcellularLocation>
        <location evidence="1">Membrane</location>
        <topology evidence="1">Multi-pass membrane protein</topology>
    </subcellularLocation>
</comment>
<keyword evidence="3 9" id="KW-0812">Transmembrane</keyword>
<feature type="non-terminal residue" evidence="10">
    <location>
        <position position="68"/>
    </location>
</feature>
<evidence type="ECO:0000256" key="5">
    <source>
        <dbReference type="ARBA" id="ARBA00022989"/>
    </source>
</evidence>
<dbReference type="InParanoid" id="A0A6L2PPS6"/>
<evidence type="ECO:0000256" key="4">
    <source>
        <dbReference type="ARBA" id="ARBA00022725"/>
    </source>
</evidence>
<evidence type="ECO:0000256" key="7">
    <source>
        <dbReference type="ARBA" id="ARBA00023170"/>
    </source>
</evidence>
<dbReference type="Proteomes" id="UP000502823">
    <property type="component" value="Unassembled WGS sequence"/>
</dbReference>
<dbReference type="GO" id="GO:0005549">
    <property type="term" value="F:odorant binding"/>
    <property type="evidence" value="ECO:0007669"/>
    <property type="project" value="InterPro"/>
</dbReference>
<feature type="transmembrane region" description="Helical" evidence="9">
    <location>
        <begin position="44"/>
        <end position="63"/>
    </location>
</feature>
<dbReference type="AlphaFoldDB" id="A0A6L2PPS6"/>
<gene>
    <name evidence="10" type="ORF">Cfor_09052</name>
</gene>
<evidence type="ECO:0000256" key="2">
    <source>
        <dbReference type="ARBA" id="ARBA00022606"/>
    </source>
</evidence>
<evidence type="ECO:0008006" key="12">
    <source>
        <dbReference type="Google" id="ProtNLM"/>
    </source>
</evidence>
<protein>
    <recommendedName>
        <fullName evidence="12">MARVEL domain-containing protein</fullName>
    </recommendedName>
</protein>
<dbReference type="GO" id="GO:0007165">
    <property type="term" value="P:signal transduction"/>
    <property type="evidence" value="ECO:0007669"/>
    <property type="project" value="UniProtKB-KW"/>
</dbReference>
<dbReference type="OrthoDB" id="6617147at2759"/>
<sequence length="68" mass="7662">FMQHLEDALNVSLCGHFLILLAGICFTAFSAVTNWGNYVDMSQAVVVYVIFVCDVFLICWFGTQLTQH</sequence>
<proteinExistence type="predicted"/>
<evidence type="ECO:0000256" key="8">
    <source>
        <dbReference type="ARBA" id="ARBA00023224"/>
    </source>
</evidence>
<evidence type="ECO:0000256" key="9">
    <source>
        <dbReference type="SAM" id="Phobius"/>
    </source>
</evidence>
<keyword evidence="2" id="KW-0716">Sensory transduction</keyword>
<feature type="transmembrane region" description="Helical" evidence="9">
    <location>
        <begin position="12"/>
        <end position="32"/>
    </location>
</feature>
<dbReference type="Pfam" id="PF02949">
    <property type="entry name" value="7tm_6"/>
    <property type="match status" value="1"/>
</dbReference>
<evidence type="ECO:0000313" key="11">
    <source>
        <dbReference type="Proteomes" id="UP000502823"/>
    </source>
</evidence>
<keyword evidence="4" id="KW-0552">Olfaction</keyword>
<keyword evidence="7" id="KW-0675">Receptor</keyword>
<reference evidence="11" key="1">
    <citation type="submission" date="2020-01" db="EMBL/GenBank/DDBJ databases">
        <title>Draft genome sequence of the Termite Coptotermes fromosanus.</title>
        <authorList>
            <person name="Itakura S."/>
            <person name="Yosikawa Y."/>
            <person name="Umezawa K."/>
        </authorList>
    </citation>
    <scope>NUCLEOTIDE SEQUENCE [LARGE SCALE GENOMIC DNA]</scope>
</reference>